<dbReference type="InterPro" id="IPR001296">
    <property type="entry name" value="Glyco_trans_1"/>
</dbReference>
<evidence type="ECO:0000259" key="2">
    <source>
        <dbReference type="Pfam" id="PF13439"/>
    </source>
</evidence>
<dbReference type="Pfam" id="PF00534">
    <property type="entry name" value="Glycos_transf_1"/>
    <property type="match status" value="1"/>
</dbReference>
<dbReference type="PANTHER" id="PTHR45947">
    <property type="entry name" value="SULFOQUINOVOSYL TRANSFERASE SQD2"/>
    <property type="match status" value="1"/>
</dbReference>
<organism evidence="3 4">
    <name type="scientific">bacterium (Candidatus Blackallbacteria) CG17_big_fil_post_rev_8_21_14_2_50_48_46</name>
    <dbReference type="NCBI Taxonomy" id="2014261"/>
    <lineage>
        <taxon>Bacteria</taxon>
        <taxon>Candidatus Blackallbacteria</taxon>
    </lineage>
</organism>
<evidence type="ECO:0000259" key="1">
    <source>
        <dbReference type="Pfam" id="PF00534"/>
    </source>
</evidence>
<reference evidence="3 4" key="1">
    <citation type="submission" date="2017-09" db="EMBL/GenBank/DDBJ databases">
        <title>Depth-based differentiation of microbial function through sediment-hosted aquifers and enrichment of novel symbionts in the deep terrestrial subsurface.</title>
        <authorList>
            <person name="Probst A.J."/>
            <person name="Ladd B."/>
            <person name="Jarett J.K."/>
            <person name="Geller-Mcgrath D.E."/>
            <person name="Sieber C.M."/>
            <person name="Emerson J.B."/>
            <person name="Anantharaman K."/>
            <person name="Thomas B.C."/>
            <person name="Malmstrom R."/>
            <person name="Stieglmeier M."/>
            <person name="Klingl A."/>
            <person name="Woyke T."/>
            <person name="Ryan C.M."/>
            <person name="Banfield J.F."/>
        </authorList>
    </citation>
    <scope>NUCLEOTIDE SEQUENCE [LARGE SCALE GENOMIC DNA]</scope>
    <source>
        <strain evidence="3">CG17_big_fil_post_rev_8_21_14_2_50_48_46</strain>
    </source>
</reference>
<accession>A0A2M7G3C0</accession>
<dbReference type="Gene3D" id="3.40.50.2000">
    <property type="entry name" value="Glycogen Phosphorylase B"/>
    <property type="match status" value="2"/>
</dbReference>
<proteinExistence type="predicted"/>
<name>A0A2M7G3C0_9BACT</name>
<protein>
    <recommendedName>
        <fullName evidence="5">Glycosyl transferase family 1</fullName>
    </recommendedName>
</protein>
<dbReference type="Pfam" id="PF13439">
    <property type="entry name" value="Glyco_transf_4"/>
    <property type="match status" value="1"/>
</dbReference>
<evidence type="ECO:0000313" key="3">
    <source>
        <dbReference type="EMBL" id="PIW16333.1"/>
    </source>
</evidence>
<dbReference type="InterPro" id="IPR050194">
    <property type="entry name" value="Glycosyltransferase_grp1"/>
</dbReference>
<evidence type="ECO:0008006" key="5">
    <source>
        <dbReference type="Google" id="ProtNLM"/>
    </source>
</evidence>
<comment type="caution">
    <text evidence="3">The sequence shown here is derived from an EMBL/GenBank/DDBJ whole genome shotgun (WGS) entry which is preliminary data.</text>
</comment>
<dbReference type="CDD" id="cd03801">
    <property type="entry name" value="GT4_PimA-like"/>
    <property type="match status" value="1"/>
</dbReference>
<sequence length="389" mass="43615">MVRLRLRKVMNKKNNFRHSKILLVTPRFPPDVGGVAQAVWRQAQQLSNQGHTVSVWVNSPGLHPESPPCEVLRFRSVEETNPILILKKLEEAPPDLIHAYYLSATAHLSLELGKAFKIPVILSARGNDLDRDLWFPHKRSELLSWLPQAQGLSGVTQALTKKLKVLVPQNECIRWVPNSVDPLKFKPLPREKAIAKKFKIPTQGQRLGFVGELRQKKGEAILLLSFATLAKEFPELSLILIGTVRSGKDSELLKIFLSQNPELKNRIFHIPNQAPGDLPPLYAWLDGVLFPSLQEGLSNAALEALSCARPVIATEVGGFPDLIHTGQEGQLILPYQTEALIEACRELLKNPEQGKAWGKAGRKKIKAYFSPEQELQNWLTLYSEVLAQF</sequence>
<dbReference type="SUPFAM" id="SSF53756">
    <property type="entry name" value="UDP-Glycosyltransferase/glycogen phosphorylase"/>
    <property type="match status" value="1"/>
</dbReference>
<evidence type="ECO:0000313" key="4">
    <source>
        <dbReference type="Proteomes" id="UP000231019"/>
    </source>
</evidence>
<dbReference type="InterPro" id="IPR028098">
    <property type="entry name" value="Glyco_trans_4-like_N"/>
</dbReference>
<dbReference type="Proteomes" id="UP000231019">
    <property type="component" value="Unassembled WGS sequence"/>
</dbReference>
<dbReference type="GO" id="GO:0016757">
    <property type="term" value="F:glycosyltransferase activity"/>
    <property type="evidence" value="ECO:0007669"/>
    <property type="project" value="InterPro"/>
</dbReference>
<dbReference type="EMBL" id="PFFQ01000038">
    <property type="protein sequence ID" value="PIW16333.1"/>
    <property type="molecule type" value="Genomic_DNA"/>
</dbReference>
<feature type="domain" description="Glycosyltransferase subfamily 4-like N-terminal" evidence="2">
    <location>
        <begin position="32"/>
        <end position="182"/>
    </location>
</feature>
<dbReference type="AlphaFoldDB" id="A0A2M7G3C0"/>
<dbReference type="PANTHER" id="PTHR45947:SF3">
    <property type="entry name" value="SULFOQUINOVOSYL TRANSFERASE SQD2"/>
    <property type="match status" value="1"/>
</dbReference>
<gene>
    <name evidence="3" type="ORF">COW36_13450</name>
</gene>
<feature type="domain" description="Glycosyl transferase family 1" evidence="1">
    <location>
        <begin position="193"/>
        <end position="363"/>
    </location>
</feature>